<dbReference type="AlphaFoldDB" id="A0A165WR89"/>
<comment type="caution">
    <text evidence="1">The sequence shown here is derived from an EMBL/GenBank/DDBJ whole genome shotgun (WGS) entry which is preliminary data.</text>
</comment>
<reference evidence="1" key="1">
    <citation type="journal article" date="2016" name="Nat. Genet.">
        <title>A high-quality carrot genome assembly provides new insights into carotenoid accumulation and asterid genome evolution.</title>
        <authorList>
            <person name="Iorizzo M."/>
            <person name="Ellison S."/>
            <person name="Senalik D."/>
            <person name="Zeng P."/>
            <person name="Satapoomin P."/>
            <person name="Huang J."/>
            <person name="Bowman M."/>
            <person name="Iovene M."/>
            <person name="Sanseverino W."/>
            <person name="Cavagnaro P."/>
            <person name="Yildiz M."/>
            <person name="Macko-Podgorni A."/>
            <person name="Moranska E."/>
            <person name="Grzebelus E."/>
            <person name="Grzebelus D."/>
            <person name="Ashrafi H."/>
            <person name="Zheng Z."/>
            <person name="Cheng S."/>
            <person name="Spooner D."/>
            <person name="Van Deynze A."/>
            <person name="Simon P."/>
        </authorList>
    </citation>
    <scope>NUCLEOTIDE SEQUENCE [LARGE SCALE GENOMIC DNA]</scope>
    <source>
        <tissue evidence="1">Leaf</tissue>
    </source>
</reference>
<protein>
    <submittedName>
        <fullName evidence="1">Uncharacterized protein</fullName>
    </submittedName>
</protein>
<organism evidence="1">
    <name type="scientific">Daucus carota subsp. sativus</name>
    <name type="common">Carrot</name>
    <dbReference type="NCBI Taxonomy" id="79200"/>
    <lineage>
        <taxon>Eukaryota</taxon>
        <taxon>Viridiplantae</taxon>
        <taxon>Streptophyta</taxon>
        <taxon>Embryophyta</taxon>
        <taxon>Tracheophyta</taxon>
        <taxon>Spermatophyta</taxon>
        <taxon>Magnoliopsida</taxon>
        <taxon>eudicotyledons</taxon>
        <taxon>Gunneridae</taxon>
        <taxon>Pentapetalae</taxon>
        <taxon>asterids</taxon>
        <taxon>campanulids</taxon>
        <taxon>Apiales</taxon>
        <taxon>Apiaceae</taxon>
        <taxon>Apioideae</taxon>
        <taxon>Scandiceae</taxon>
        <taxon>Daucinae</taxon>
        <taxon>Daucus</taxon>
        <taxon>Daucus sect. Daucus</taxon>
    </lineage>
</organism>
<sequence length="64" mass="7784">MDLLFSYHSISGQMVGMSKQYKYVREKEHYVIEQMISESCQRIMENTRTKLRLNHKEEDTHHHT</sequence>
<dbReference type="Gramene" id="KZM97594">
    <property type="protein sequence ID" value="KZM97594"/>
    <property type="gene ID" value="DCAR_015044"/>
</dbReference>
<accession>A0A165WR89</accession>
<proteinExistence type="predicted"/>
<gene>
    <name evidence="1" type="ORF">DCAR_015044</name>
</gene>
<name>A0A165WR89_DAUCS</name>
<evidence type="ECO:0000313" key="1">
    <source>
        <dbReference type="EMBL" id="KZM97594.1"/>
    </source>
</evidence>
<dbReference type="EMBL" id="LNRQ01000004">
    <property type="protein sequence ID" value="KZM97594.1"/>
    <property type="molecule type" value="Genomic_DNA"/>
</dbReference>